<comment type="caution">
    <text evidence="1">The sequence shown here is derived from an EMBL/GenBank/DDBJ whole genome shotgun (WGS) entry which is preliminary data.</text>
</comment>
<sequence>NNTDDDDGLNEHDNFGEESSTSTRLRGNFRKNHAKMSKSTH</sequence>
<evidence type="ECO:0000313" key="1">
    <source>
        <dbReference type="EMBL" id="CAG8832726.1"/>
    </source>
</evidence>
<dbReference type="EMBL" id="CAJVQC010104520">
    <property type="protein sequence ID" value="CAG8832726.1"/>
    <property type="molecule type" value="Genomic_DNA"/>
</dbReference>
<protein>
    <submittedName>
        <fullName evidence="1">10316_t:CDS:1</fullName>
    </submittedName>
</protein>
<feature type="non-terminal residue" evidence="1">
    <location>
        <position position="1"/>
    </location>
</feature>
<keyword evidence="2" id="KW-1185">Reference proteome</keyword>
<dbReference type="Proteomes" id="UP000789920">
    <property type="component" value="Unassembled WGS sequence"/>
</dbReference>
<accession>A0ACA9S9P3</accession>
<organism evidence="1 2">
    <name type="scientific">Racocetra persica</name>
    <dbReference type="NCBI Taxonomy" id="160502"/>
    <lineage>
        <taxon>Eukaryota</taxon>
        <taxon>Fungi</taxon>
        <taxon>Fungi incertae sedis</taxon>
        <taxon>Mucoromycota</taxon>
        <taxon>Glomeromycotina</taxon>
        <taxon>Glomeromycetes</taxon>
        <taxon>Diversisporales</taxon>
        <taxon>Gigasporaceae</taxon>
        <taxon>Racocetra</taxon>
    </lineage>
</organism>
<name>A0ACA9S9P3_9GLOM</name>
<gene>
    <name evidence="1" type="ORF">RPERSI_LOCUS28564</name>
</gene>
<reference evidence="1" key="1">
    <citation type="submission" date="2021-06" db="EMBL/GenBank/DDBJ databases">
        <authorList>
            <person name="Kallberg Y."/>
            <person name="Tangrot J."/>
            <person name="Rosling A."/>
        </authorList>
    </citation>
    <scope>NUCLEOTIDE SEQUENCE</scope>
    <source>
        <strain evidence="1">MA461A</strain>
    </source>
</reference>
<proteinExistence type="predicted"/>
<evidence type="ECO:0000313" key="2">
    <source>
        <dbReference type="Proteomes" id="UP000789920"/>
    </source>
</evidence>
<feature type="non-terminal residue" evidence="1">
    <location>
        <position position="41"/>
    </location>
</feature>